<dbReference type="EMBL" id="LCNT01000004">
    <property type="protein sequence ID" value="KKU61255.1"/>
    <property type="molecule type" value="Genomic_DNA"/>
</dbReference>
<evidence type="ECO:0000313" key="3">
    <source>
        <dbReference type="Proteomes" id="UP000033860"/>
    </source>
</evidence>
<comment type="caution">
    <text evidence="2">The sequence shown here is derived from an EMBL/GenBank/DDBJ whole genome shotgun (WGS) entry which is preliminary data.</text>
</comment>
<dbReference type="AlphaFoldDB" id="A0A0G1UU64"/>
<dbReference type="InterPro" id="IPR043129">
    <property type="entry name" value="ATPase_NBD"/>
</dbReference>
<evidence type="ECO:0008006" key="4">
    <source>
        <dbReference type="Google" id="ProtNLM"/>
    </source>
</evidence>
<dbReference type="Pfam" id="PF05137">
    <property type="entry name" value="PilN"/>
    <property type="match status" value="1"/>
</dbReference>
<name>A0A0G1UU64_9BACT</name>
<dbReference type="SUPFAM" id="SSF53067">
    <property type="entry name" value="Actin-like ATPase domain"/>
    <property type="match status" value="1"/>
</dbReference>
<keyword evidence="1" id="KW-0812">Transmembrane</keyword>
<organism evidence="2 3">
    <name type="scientific">Candidatus Beckwithbacteria bacterium GW2011_GWB1_47_15</name>
    <dbReference type="NCBI Taxonomy" id="1618371"/>
    <lineage>
        <taxon>Bacteria</taxon>
        <taxon>Candidatus Beckwithiibacteriota</taxon>
    </lineage>
</organism>
<reference evidence="2 3" key="1">
    <citation type="journal article" date="2015" name="Nature">
        <title>rRNA introns, odd ribosomes, and small enigmatic genomes across a large radiation of phyla.</title>
        <authorList>
            <person name="Brown C.T."/>
            <person name="Hug L.A."/>
            <person name="Thomas B.C."/>
            <person name="Sharon I."/>
            <person name="Castelle C.J."/>
            <person name="Singh A."/>
            <person name="Wilkins M.J."/>
            <person name="Williams K.H."/>
            <person name="Banfield J.F."/>
        </authorList>
    </citation>
    <scope>NUCLEOTIDE SEQUENCE [LARGE SCALE GENOMIC DNA]</scope>
</reference>
<proteinExistence type="predicted"/>
<dbReference type="Pfam" id="PF11104">
    <property type="entry name" value="PilM_2"/>
    <property type="match status" value="1"/>
</dbReference>
<gene>
    <name evidence="2" type="ORF">UX85_C0004G0177</name>
</gene>
<dbReference type="PANTHER" id="PTHR32432">
    <property type="entry name" value="CELL DIVISION PROTEIN FTSA-RELATED"/>
    <property type="match status" value="1"/>
</dbReference>
<evidence type="ECO:0000313" key="2">
    <source>
        <dbReference type="EMBL" id="KKU61255.1"/>
    </source>
</evidence>
<dbReference type="InterPro" id="IPR005883">
    <property type="entry name" value="PilM"/>
</dbReference>
<keyword evidence="1" id="KW-1133">Transmembrane helix</keyword>
<evidence type="ECO:0000256" key="1">
    <source>
        <dbReference type="SAM" id="Phobius"/>
    </source>
</evidence>
<dbReference type="Proteomes" id="UP000033860">
    <property type="component" value="Unassembled WGS sequence"/>
</dbReference>
<dbReference type="Gene3D" id="3.30.420.40">
    <property type="match status" value="1"/>
</dbReference>
<dbReference type="InterPro" id="IPR007813">
    <property type="entry name" value="PilN"/>
</dbReference>
<accession>A0A0G1UU64</accession>
<feature type="transmembrane region" description="Helical" evidence="1">
    <location>
        <begin position="317"/>
        <end position="340"/>
    </location>
</feature>
<protein>
    <recommendedName>
        <fullName evidence="4">Type IV pilus assembly protein PilM</fullName>
    </recommendedName>
</protein>
<sequence length="472" mass="51366">MISDTSLEAVELNTAQGKFFVKSYSWLKLKQGVVSGGRVVDEAVLSENLKLLLKNAKPSQMRGPVVFGLPQSQVFLKVFNIPGFEGKEMDEAINWHVGSLAPVLPGDSYTSYEIIGKAKENQVKILLVAAGKIAVDGYLKTFDKAGIEVAAIEPVAEARARLIDPKMLSGKTVVSLHVYRSLLAVAILTHGKLWFSSEKVISGNGREINDAVDEMVGFFNSKREGDEPDISQIIYSGDQQGVEWVKAALTGRSLPVTKAEGGMVLKKSTAVADLTAAAFAPALGLAMRGRVEQKGLVDLLPDWPTNKLKAGRLKRGLVAAVNLGAVAVWLTVGFWLFFWWQLTQNKAALSERLDQVNQLVNEQQTSQLSSWKREFDQIVKSATLIDDSRVAMSQVLSNLASLTPSGVRITAFAYEGGTKKWSIAGIADSREAVLSFDKSLEDSSFFFDHQLYFSSLESNQGVLFRVSGGSNG</sequence>
<dbReference type="PANTHER" id="PTHR32432:SF3">
    <property type="entry name" value="ETHANOLAMINE UTILIZATION PROTEIN EUTJ"/>
    <property type="match status" value="1"/>
</dbReference>
<keyword evidence="1" id="KW-0472">Membrane</keyword>
<dbReference type="InterPro" id="IPR050696">
    <property type="entry name" value="FtsA/MreB"/>
</dbReference>